<organism evidence="4 5">
    <name type="scientific">Holdemania filiformis</name>
    <dbReference type="NCBI Taxonomy" id="61171"/>
    <lineage>
        <taxon>Bacteria</taxon>
        <taxon>Bacillati</taxon>
        <taxon>Bacillota</taxon>
        <taxon>Erysipelotrichia</taxon>
        <taxon>Erysipelotrichales</taxon>
        <taxon>Erysipelotrichaceae</taxon>
        <taxon>Holdemania</taxon>
    </lineage>
</organism>
<dbReference type="RefSeq" id="WP_117895406.1">
    <property type="nucleotide sequence ID" value="NZ_CABJCV010000014.1"/>
</dbReference>
<protein>
    <submittedName>
        <fullName evidence="4">Zinc ribbon domain-containing protein</fullName>
    </submittedName>
</protein>
<dbReference type="InterPro" id="IPR004182">
    <property type="entry name" value="GRAM"/>
</dbReference>
<accession>A0A412FX85</accession>
<dbReference type="AlphaFoldDB" id="A0A412FX85"/>
<keyword evidence="1" id="KW-1133">Transmembrane helix</keyword>
<evidence type="ECO:0000259" key="3">
    <source>
        <dbReference type="Pfam" id="PF13240"/>
    </source>
</evidence>
<dbReference type="Pfam" id="PF02893">
    <property type="entry name" value="GRAM"/>
    <property type="match status" value="1"/>
</dbReference>
<evidence type="ECO:0000259" key="2">
    <source>
        <dbReference type="Pfam" id="PF02893"/>
    </source>
</evidence>
<name>A0A412FX85_9FIRM</name>
<dbReference type="EMBL" id="QRUP01000014">
    <property type="protein sequence ID" value="RGR72762.1"/>
    <property type="molecule type" value="Genomic_DNA"/>
</dbReference>
<dbReference type="GeneID" id="83016020"/>
<keyword evidence="1" id="KW-0472">Membrane</keyword>
<gene>
    <name evidence="4" type="ORF">DWY25_11515</name>
</gene>
<comment type="caution">
    <text evidence="4">The sequence shown here is derived from an EMBL/GenBank/DDBJ whole genome shotgun (WGS) entry which is preliminary data.</text>
</comment>
<sequence>MSDLKCENCGFAIDEETVFCPNCGAKIDKQKSTKSTVNINNKELNDSIRLLKGAVTEAVNNVNESAQKKIIQITTGSYAKSPELVLSEDEVVIKTYHCAAIKWQFCNGYLTVTNKRVIFNGVSSKSRIEKEVTLESISGIDTYYGMNVSITKLIFGIILSFFGLSTMDDNGAKLIGLIFLMLGILLIYLAIKRTYILALYSSKASLSPINIGAGPASTLGNGAIMSLQANPTSETDAMMKEVGALILDVQTLGDYAIEKWKK</sequence>
<keyword evidence="1" id="KW-0812">Transmembrane</keyword>
<dbReference type="Proteomes" id="UP000284178">
    <property type="component" value="Unassembled WGS sequence"/>
</dbReference>
<evidence type="ECO:0000313" key="4">
    <source>
        <dbReference type="EMBL" id="RGR72762.1"/>
    </source>
</evidence>
<dbReference type="InterPro" id="IPR026870">
    <property type="entry name" value="Zinc_ribbon_dom"/>
</dbReference>
<evidence type="ECO:0000313" key="5">
    <source>
        <dbReference type="Proteomes" id="UP000284178"/>
    </source>
</evidence>
<feature type="domain" description="GRAM" evidence="2">
    <location>
        <begin position="84"/>
        <end position="150"/>
    </location>
</feature>
<keyword evidence="5" id="KW-1185">Reference proteome</keyword>
<feature type="transmembrane region" description="Helical" evidence="1">
    <location>
        <begin position="143"/>
        <end position="162"/>
    </location>
</feature>
<feature type="transmembrane region" description="Helical" evidence="1">
    <location>
        <begin position="174"/>
        <end position="191"/>
    </location>
</feature>
<feature type="domain" description="Zinc-ribbon" evidence="3">
    <location>
        <begin position="5"/>
        <end position="27"/>
    </location>
</feature>
<reference evidence="4 5" key="1">
    <citation type="submission" date="2018-08" db="EMBL/GenBank/DDBJ databases">
        <title>A genome reference for cultivated species of the human gut microbiota.</title>
        <authorList>
            <person name="Zou Y."/>
            <person name="Xue W."/>
            <person name="Luo G."/>
        </authorList>
    </citation>
    <scope>NUCLEOTIDE SEQUENCE [LARGE SCALE GENOMIC DNA]</scope>
    <source>
        <strain evidence="4 5">AF24-29</strain>
    </source>
</reference>
<evidence type="ECO:0000256" key="1">
    <source>
        <dbReference type="SAM" id="Phobius"/>
    </source>
</evidence>
<proteinExistence type="predicted"/>
<dbReference type="Pfam" id="PF13240">
    <property type="entry name" value="Zn_Ribbon_1"/>
    <property type="match status" value="1"/>
</dbReference>